<keyword evidence="7" id="KW-0325">Glycoprotein</keyword>
<dbReference type="AlphaFoldDB" id="A0A2K5C8U1"/>
<dbReference type="PANTHER" id="PTHR28607:SF2">
    <property type="entry name" value="PROTEIN FAM174C"/>
    <property type="match status" value="1"/>
</dbReference>
<evidence type="ECO:0000256" key="10">
    <source>
        <dbReference type="SAM" id="SignalP"/>
    </source>
</evidence>
<dbReference type="GeneTree" id="ENSGT00530000064649"/>
<evidence type="ECO:0000256" key="7">
    <source>
        <dbReference type="ARBA" id="ARBA00023180"/>
    </source>
</evidence>
<dbReference type="Pfam" id="PF06679">
    <property type="entry name" value="DUF1180"/>
    <property type="match status" value="1"/>
</dbReference>
<feature type="transmembrane region" description="Helical" evidence="9">
    <location>
        <begin position="68"/>
        <end position="89"/>
    </location>
</feature>
<proteinExistence type="inferred from homology"/>
<evidence type="ECO:0000313" key="12">
    <source>
        <dbReference type="Proteomes" id="UP000233020"/>
    </source>
</evidence>
<evidence type="ECO:0000256" key="9">
    <source>
        <dbReference type="SAM" id="Phobius"/>
    </source>
</evidence>
<comment type="similarity">
    <text evidence="2">Belongs to the FAM174 family.</text>
</comment>
<gene>
    <name evidence="11" type="primary">FAM174C</name>
</gene>
<reference evidence="11" key="1">
    <citation type="submission" date="2025-08" db="UniProtKB">
        <authorList>
            <consortium name="Ensembl"/>
        </authorList>
    </citation>
    <scope>IDENTIFICATION</scope>
</reference>
<comment type="subcellular location">
    <subcellularLocation>
        <location evidence="1">Membrane</location>
        <topology evidence="1">Single-pass type I membrane protein</topology>
    </subcellularLocation>
</comment>
<accession>A0A2K5C8U1</accession>
<evidence type="ECO:0000256" key="4">
    <source>
        <dbReference type="ARBA" id="ARBA00022729"/>
    </source>
</evidence>
<name>A0A2K5C8U1_AOTNA</name>
<evidence type="ECO:0000313" key="11">
    <source>
        <dbReference type="Ensembl" id="ENSANAP00000005116.1"/>
    </source>
</evidence>
<protein>
    <submittedName>
        <fullName evidence="11">Family with sequence similarity 174 member C</fullName>
    </submittedName>
</protein>
<keyword evidence="5 9" id="KW-1133">Transmembrane helix</keyword>
<dbReference type="STRING" id="37293.ENSANAP00000005116"/>
<evidence type="ECO:0000256" key="1">
    <source>
        <dbReference type="ARBA" id="ARBA00004479"/>
    </source>
</evidence>
<evidence type="ECO:0000256" key="6">
    <source>
        <dbReference type="ARBA" id="ARBA00023136"/>
    </source>
</evidence>
<evidence type="ECO:0000256" key="2">
    <source>
        <dbReference type="ARBA" id="ARBA00006986"/>
    </source>
</evidence>
<feature type="compositionally biased region" description="Low complexity" evidence="8">
    <location>
        <begin position="28"/>
        <end position="38"/>
    </location>
</feature>
<dbReference type="InterPro" id="IPR009565">
    <property type="entry name" value="FAM174-like"/>
</dbReference>
<keyword evidence="12" id="KW-1185">Reference proteome</keyword>
<dbReference type="Ensembl" id="ENSANAT00000022876.1">
    <property type="protein sequence ID" value="ENSANAP00000005116.1"/>
    <property type="gene ID" value="ENSANAG00000020672.1"/>
</dbReference>
<feature type="chain" id="PRO_5014469751" evidence="10">
    <location>
        <begin position="26"/>
        <end position="207"/>
    </location>
</feature>
<dbReference type="GO" id="GO:0005576">
    <property type="term" value="C:extracellular region"/>
    <property type="evidence" value="ECO:0007669"/>
    <property type="project" value="TreeGrafter"/>
</dbReference>
<sequence length="207" mass="22443">MGPSVLPPPLLLLPVLLLAALPCGAEEAAPPQPAQATLSPPPAVTNGSQPGGPHNSTHARPPGTSGSVLLRSLYVIMGFCGLAVLYFLIREFRLKKPQRRRYGLLANTEDPTETASLDSDEETVFESRSRNLRWCATLPQLWDLGGLAGLKTPEDPRTLPSDGVVPVITADRWVVGLWPPGAGLITSPSLHLPPFFFRLNFYLFIYL</sequence>
<keyword evidence="3 9" id="KW-0812">Transmembrane</keyword>
<feature type="signal peptide" evidence="10">
    <location>
        <begin position="1"/>
        <end position="25"/>
    </location>
</feature>
<evidence type="ECO:0000256" key="5">
    <source>
        <dbReference type="ARBA" id="ARBA00022989"/>
    </source>
</evidence>
<evidence type="ECO:0000256" key="8">
    <source>
        <dbReference type="SAM" id="MobiDB-lite"/>
    </source>
</evidence>
<keyword evidence="4 10" id="KW-0732">Signal</keyword>
<organism evidence="11 12">
    <name type="scientific">Aotus nancymaae</name>
    <name type="common">Ma's night monkey</name>
    <dbReference type="NCBI Taxonomy" id="37293"/>
    <lineage>
        <taxon>Eukaryota</taxon>
        <taxon>Metazoa</taxon>
        <taxon>Chordata</taxon>
        <taxon>Craniata</taxon>
        <taxon>Vertebrata</taxon>
        <taxon>Euteleostomi</taxon>
        <taxon>Mammalia</taxon>
        <taxon>Eutheria</taxon>
        <taxon>Euarchontoglires</taxon>
        <taxon>Primates</taxon>
        <taxon>Haplorrhini</taxon>
        <taxon>Platyrrhini</taxon>
        <taxon>Aotidae</taxon>
        <taxon>Aotus</taxon>
    </lineage>
</organism>
<feature type="region of interest" description="Disordered" evidence="8">
    <location>
        <begin position="28"/>
        <end position="63"/>
    </location>
</feature>
<reference evidence="11" key="2">
    <citation type="submission" date="2025-09" db="UniProtKB">
        <authorList>
            <consortium name="Ensembl"/>
        </authorList>
    </citation>
    <scope>IDENTIFICATION</scope>
</reference>
<dbReference type="Proteomes" id="UP000233020">
    <property type="component" value="Unplaced"/>
</dbReference>
<keyword evidence="6 9" id="KW-0472">Membrane</keyword>
<dbReference type="PANTHER" id="PTHR28607">
    <property type="entry name" value="EXPRESSED PROTEIN"/>
    <property type="match status" value="1"/>
</dbReference>
<dbReference type="GO" id="GO:0016020">
    <property type="term" value="C:membrane"/>
    <property type="evidence" value="ECO:0007669"/>
    <property type="project" value="UniProtKB-SubCell"/>
</dbReference>
<evidence type="ECO:0000256" key="3">
    <source>
        <dbReference type="ARBA" id="ARBA00022692"/>
    </source>
</evidence>